<evidence type="ECO:0000313" key="7">
    <source>
        <dbReference type="Proteomes" id="UP000195514"/>
    </source>
</evidence>
<dbReference type="InterPro" id="IPR004948">
    <property type="entry name" value="Nuc-triphosphatase_THEP1"/>
</dbReference>
<dbReference type="Pfam" id="PF03266">
    <property type="entry name" value="NTPase_1"/>
    <property type="match status" value="1"/>
</dbReference>
<organism evidence="6 7">
    <name type="scientific">Candidatus Brevifilum fermentans</name>
    <dbReference type="NCBI Taxonomy" id="1986204"/>
    <lineage>
        <taxon>Bacteria</taxon>
        <taxon>Bacillati</taxon>
        <taxon>Chloroflexota</taxon>
        <taxon>Anaerolineae</taxon>
        <taxon>Anaerolineales</taxon>
        <taxon>Anaerolineaceae</taxon>
        <taxon>Candidatus Brevifilum</taxon>
    </lineage>
</organism>
<dbReference type="Pfam" id="PF00005">
    <property type="entry name" value="ABC_tran"/>
    <property type="match status" value="1"/>
</dbReference>
<keyword evidence="2" id="KW-0547">Nucleotide-binding</keyword>
<dbReference type="KEGG" id="abat:CFX1CAM_1381"/>
<dbReference type="InterPro" id="IPR017871">
    <property type="entry name" value="ABC_transporter-like_CS"/>
</dbReference>
<dbReference type="RefSeq" id="WP_087862287.1">
    <property type="nucleotide sequence ID" value="NZ_LT859958.1"/>
</dbReference>
<accession>A0A1Y6K4H3</accession>
<keyword evidence="1" id="KW-0813">Transport</keyword>
<evidence type="ECO:0000259" key="5">
    <source>
        <dbReference type="PROSITE" id="PS50893"/>
    </source>
</evidence>
<dbReference type="SUPFAM" id="SSF52540">
    <property type="entry name" value="P-loop containing nucleoside triphosphate hydrolases"/>
    <property type="match status" value="2"/>
</dbReference>
<dbReference type="EMBL" id="LT859958">
    <property type="protein sequence ID" value="SMX54446.1"/>
    <property type="molecule type" value="Genomic_DNA"/>
</dbReference>
<proteinExistence type="predicted"/>
<dbReference type="AlphaFoldDB" id="A0A1Y6K4H3"/>
<reference evidence="7" key="1">
    <citation type="submission" date="2017-05" db="EMBL/GenBank/DDBJ databases">
        <authorList>
            <person name="Kirkegaard R."/>
            <person name="Mcilroy J S."/>
        </authorList>
    </citation>
    <scope>NUCLEOTIDE SEQUENCE [LARGE SCALE GENOMIC DNA]</scope>
</reference>
<dbReference type="SMART" id="SM00382">
    <property type="entry name" value="AAA"/>
    <property type="match status" value="2"/>
</dbReference>
<sequence>MLSAQNLSFAYQPEKTILHDVSLKVQTGEVLYILGPNGVGKTTLLHILAGLLTPDTGHVFLADEHLEAYSAAERAKLIGLIPQLYTPVFAYTIKEMVIMGRAPHLGWLSAPSKPDVAIVDEALEQVGLYELRDRAFTSLSGGERQLALIARGLAQKCSLLLMDEPTAHLDLSNQHRILEIINQLSDQGLSFIISSHSPNDALAYADNVVLLSGGWVTEYGPPKQILTEPNISSVYGIKTEVIFDWLEGKAVPKAVVPRRPLRLLPGSLQELGSPLNRIYEQSQTAPQLLLVTGLSGAGKTTWCLQLSQNARAMGLSVAGILSPGIYEGKQKIGIGAKELLSGEERPLARLREDEDAELATPRWAFDADVLEWANQKLASFPVTDLLIIDELGPLEFLRGEGLTQGLSRIDAGNYRLACVVIRSSLLPKALQRWPNALVVEGGGSVIE</sequence>
<evidence type="ECO:0000313" key="6">
    <source>
        <dbReference type="EMBL" id="SMX54446.1"/>
    </source>
</evidence>
<keyword evidence="3 6" id="KW-0067">ATP-binding</keyword>
<dbReference type="PROSITE" id="PS50893">
    <property type="entry name" value="ABC_TRANSPORTER_2"/>
    <property type="match status" value="1"/>
</dbReference>
<name>A0A1Y6K4H3_9CHLR</name>
<dbReference type="PANTHER" id="PTHR42794">
    <property type="entry name" value="HEMIN IMPORT ATP-BINDING PROTEIN HMUV"/>
    <property type="match status" value="1"/>
</dbReference>
<gene>
    <name evidence="6" type="ORF">CFX1CAM_1381</name>
</gene>
<dbReference type="PROSITE" id="PS00211">
    <property type="entry name" value="ABC_TRANSPORTER_1"/>
    <property type="match status" value="1"/>
</dbReference>
<dbReference type="InterPro" id="IPR003593">
    <property type="entry name" value="AAA+_ATPase"/>
</dbReference>
<protein>
    <submittedName>
        <fullName evidence="6">Iron(III) ABC transporter, ATP-binding protein (Modular protein)</fullName>
    </submittedName>
</protein>
<dbReference type="Gene3D" id="3.40.50.300">
    <property type="entry name" value="P-loop containing nucleotide triphosphate hydrolases"/>
    <property type="match status" value="2"/>
</dbReference>
<evidence type="ECO:0000256" key="3">
    <source>
        <dbReference type="ARBA" id="ARBA00022840"/>
    </source>
</evidence>
<evidence type="ECO:0000256" key="2">
    <source>
        <dbReference type="ARBA" id="ARBA00022741"/>
    </source>
</evidence>
<dbReference type="InterPro" id="IPR027417">
    <property type="entry name" value="P-loop_NTPase"/>
</dbReference>
<dbReference type="CDD" id="cd03214">
    <property type="entry name" value="ABC_Iron-Siderophores_B12_Hemin"/>
    <property type="match status" value="1"/>
</dbReference>
<dbReference type="InterPro" id="IPR003439">
    <property type="entry name" value="ABC_transporter-like_ATP-bd"/>
</dbReference>
<keyword evidence="4" id="KW-1278">Translocase</keyword>
<dbReference type="GO" id="GO:0016887">
    <property type="term" value="F:ATP hydrolysis activity"/>
    <property type="evidence" value="ECO:0007669"/>
    <property type="project" value="InterPro"/>
</dbReference>
<dbReference type="FunFam" id="3.40.50.300:FF:000134">
    <property type="entry name" value="Iron-enterobactin ABC transporter ATP-binding protein"/>
    <property type="match status" value="1"/>
</dbReference>
<dbReference type="OrthoDB" id="9799337at2"/>
<dbReference type="Proteomes" id="UP000195514">
    <property type="component" value="Chromosome I"/>
</dbReference>
<evidence type="ECO:0000256" key="4">
    <source>
        <dbReference type="ARBA" id="ARBA00022967"/>
    </source>
</evidence>
<dbReference type="PANTHER" id="PTHR42794:SF1">
    <property type="entry name" value="HEMIN IMPORT ATP-BINDING PROTEIN HMUV"/>
    <property type="match status" value="1"/>
</dbReference>
<evidence type="ECO:0000256" key="1">
    <source>
        <dbReference type="ARBA" id="ARBA00022448"/>
    </source>
</evidence>
<feature type="domain" description="ABC transporter" evidence="5">
    <location>
        <begin position="2"/>
        <end position="238"/>
    </location>
</feature>
<dbReference type="GO" id="GO:0005524">
    <property type="term" value="F:ATP binding"/>
    <property type="evidence" value="ECO:0007669"/>
    <property type="project" value="UniProtKB-KW"/>
</dbReference>
<keyword evidence="7" id="KW-1185">Reference proteome</keyword>